<dbReference type="RefSeq" id="WP_211861307.1">
    <property type="nucleotide sequence ID" value="NZ_JAAEDM010000012.1"/>
</dbReference>
<reference evidence="2" key="1">
    <citation type="submission" date="2020-01" db="EMBL/GenBank/DDBJ databases">
        <authorList>
            <person name="Rat A."/>
        </authorList>
    </citation>
    <scope>NUCLEOTIDE SEQUENCE</scope>
    <source>
        <strain evidence="2">LMG 31231</strain>
    </source>
</reference>
<reference evidence="2" key="2">
    <citation type="journal article" date="2021" name="Syst. Appl. Microbiol.">
        <title>Roseomonas hellenica sp. nov., isolated from roots of wild-growing Alkanna tinctoria.</title>
        <authorList>
            <person name="Rat A."/>
            <person name="Naranjo H.D."/>
            <person name="Lebbe L."/>
            <person name="Cnockaert M."/>
            <person name="Krigas N."/>
            <person name="Grigoriadou K."/>
            <person name="Maloupa E."/>
            <person name="Willems A."/>
        </authorList>
    </citation>
    <scope>NUCLEOTIDE SEQUENCE</scope>
    <source>
        <strain evidence="2">LMG 31231</strain>
    </source>
</reference>
<name>A0A9X9WUV2_9PROT</name>
<evidence type="ECO:0000259" key="1">
    <source>
        <dbReference type="Pfam" id="PF04230"/>
    </source>
</evidence>
<dbReference type="InterPro" id="IPR007345">
    <property type="entry name" value="Polysacch_pyruvyl_Trfase"/>
</dbReference>
<dbReference type="EMBL" id="JAAEDM010000012">
    <property type="protein sequence ID" value="MBR0670931.1"/>
    <property type="molecule type" value="Genomic_DNA"/>
</dbReference>
<proteinExistence type="predicted"/>
<evidence type="ECO:0000313" key="2">
    <source>
        <dbReference type="EMBL" id="MBR0670931.1"/>
    </source>
</evidence>
<dbReference type="Proteomes" id="UP001138751">
    <property type="component" value="Unassembled WGS sequence"/>
</dbReference>
<accession>A0A9X9WUV2</accession>
<organism evidence="2 3">
    <name type="scientific">Neoroseomonas soli</name>
    <dbReference type="NCBI Taxonomy" id="1081025"/>
    <lineage>
        <taxon>Bacteria</taxon>
        <taxon>Pseudomonadati</taxon>
        <taxon>Pseudomonadota</taxon>
        <taxon>Alphaproteobacteria</taxon>
        <taxon>Acetobacterales</taxon>
        <taxon>Acetobacteraceae</taxon>
        <taxon>Neoroseomonas</taxon>
    </lineage>
</organism>
<evidence type="ECO:0000313" key="3">
    <source>
        <dbReference type="Proteomes" id="UP001138751"/>
    </source>
</evidence>
<dbReference type="Pfam" id="PF04230">
    <property type="entry name" value="PS_pyruv_trans"/>
    <property type="match status" value="1"/>
</dbReference>
<dbReference type="GO" id="GO:0016740">
    <property type="term" value="F:transferase activity"/>
    <property type="evidence" value="ECO:0007669"/>
    <property type="project" value="UniProtKB-KW"/>
</dbReference>
<sequence length="283" mass="30881">MGAVLNLHRRSTSNVGDLRCAPYLYFPQLLGTDALDILGFRSADEPDPARRRAFKEAFAAAGAIIVGGGGLFEIDFFAPAFAFIAEHRRPGQKLIAWGAGHNAWTIGDWRKLKQAFTFSPDLFDLVGVRDQGYSLRWVPCVSCMSGAFDRQYAAARGVGLYVHAGTLKNEAFRQRLPHDIETLSNEAGFEEAIAFLGGSEIVLTDSFHGAYWATLLGRKVIAFPSSSKFYGLRHKVPLCSPEDWNDLLPLAATYPDALEECRDANRTFAALVAEMIGGDASGG</sequence>
<keyword evidence="3" id="KW-1185">Reference proteome</keyword>
<feature type="domain" description="Polysaccharide pyruvyl transferase" evidence="1">
    <location>
        <begin position="45"/>
        <end position="226"/>
    </location>
</feature>
<keyword evidence="2" id="KW-0808">Transferase</keyword>
<gene>
    <name evidence="2" type="ORF">GXW76_07085</name>
</gene>
<dbReference type="AlphaFoldDB" id="A0A9X9WUV2"/>
<comment type="caution">
    <text evidence="2">The sequence shown here is derived from an EMBL/GenBank/DDBJ whole genome shotgun (WGS) entry which is preliminary data.</text>
</comment>
<protein>
    <submittedName>
        <fullName evidence="2">Polysaccharide pyruvyl transferase family protein</fullName>
    </submittedName>
</protein>